<protein>
    <recommendedName>
        <fullName evidence="3">Carboxypeptidase regulatory-like domain-containing protein</fullName>
    </recommendedName>
</protein>
<name>A0ABN3QC37_9ACTN</name>
<gene>
    <name evidence="1" type="ORF">GCM10010411_68180</name>
</gene>
<evidence type="ECO:0000313" key="2">
    <source>
        <dbReference type="Proteomes" id="UP001501509"/>
    </source>
</evidence>
<evidence type="ECO:0000313" key="1">
    <source>
        <dbReference type="EMBL" id="GAA2622491.1"/>
    </source>
</evidence>
<reference evidence="1 2" key="1">
    <citation type="journal article" date="2019" name="Int. J. Syst. Evol. Microbiol.">
        <title>The Global Catalogue of Microorganisms (GCM) 10K type strain sequencing project: providing services to taxonomists for standard genome sequencing and annotation.</title>
        <authorList>
            <consortium name="The Broad Institute Genomics Platform"/>
            <consortium name="The Broad Institute Genome Sequencing Center for Infectious Disease"/>
            <person name="Wu L."/>
            <person name="Ma J."/>
        </authorList>
    </citation>
    <scope>NUCLEOTIDE SEQUENCE [LARGE SCALE GENOMIC DNA]</scope>
    <source>
        <strain evidence="1 2">JCM 6833</strain>
    </source>
</reference>
<sequence length="551" mass="59923">MKTPVRRVISLALTFTLALVLLPWGTAAASAEGLQVLPLIARNPQGHWMSHFDVPFHVDADVAHDRPVERVELRLSRAGTGEVVATTSMNWAYDNGGISSYMSPSMDPPVGDYEAVVTAWDDQGRSAVSPAYRVRKRLNASLVDIAHDRDWIDVDHARVTFTGRLVHKSSDGSQHPLSGFVVEHQSGERTETGADGRFSLTARTTSSTVAIATLARGQYRGDVAWLTLELRRRPVRLSVTDSETRRVGDKATVAGRLERRDAGGAWRPLGARPVKIYFIGGESATPVAQAQTDDDGRYSAQVHMPGTGRWDVRFGEVQYDSWYEPATAGTAVRNVQHPTVIRNLDVGPEPVTAGSRVTAKGEVARPMADGAQAMVVGGPVVLQFSTTGHTWSDLTKGRTDAHGRFFLHGVARRTGHWRVAYTGGTEGNASPTTPDAAVTSWADRVDVKYRTAFASLNASPEPVRKGRTLTVSGRLNRLVGSWKPAGGATVYVYFKAKGSSKWTRMAVVKTGRGGWFRKGFKASRDGTWLATYKGGLTDLGVWSPSDYVDVR</sequence>
<keyword evidence="2" id="KW-1185">Reference proteome</keyword>
<proteinExistence type="predicted"/>
<comment type="caution">
    <text evidence="1">The sequence shown here is derived from an EMBL/GenBank/DDBJ whole genome shotgun (WGS) entry which is preliminary data.</text>
</comment>
<organism evidence="1 2">
    <name type="scientific">Actinomadura fulvescens</name>
    <dbReference type="NCBI Taxonomy" id="46160"/>
    <lineage>
        <taxon>Bacteria</taxon>
        <taxon>Bacillati</taxon>
        <taxon>Actinomycetota</taxon>
        <taxon>Actinomycetes</taxon>
        <taxon>Streptosporangiales</taxon>
        <taxon>Thermomonosporaceae</taxon>
        <taxon>Actinomadura</taxon>
    </lineage>
</organism>
<accession>A0ABN3QC37</accession>
<dbReference type="Proteomes" id="UP001501509">
    <property type="component" value="Unassembled WGS sequence"/>
</dbReference>
<evidence type="ECO:0008006" key="3">
    <source>
        <dbReference type="Google" id="ProtNLM"/>
    </source>
</evidence>
<dbReference type="EMBL" id="BAAATD010000010">
    <property type="protein sequence ID" value="GAA2622491.1"/>
    <property type="molecule type" value="Genomic_DNA"/>
</dbReference>